<keyword evidence="3" id="KW-1185">Reference proteome</keyword>
<evidence type="ECO:0000313" key="2">
    <source>
        <dbReference type="EMBL" id="MBF9221667.1"/>
    </source>
</evidence>
<protein>
    <submittedName>
        <fullName evidence="2">Uncharacterized protein</fullName>
    </submittedName>
</protein>
<reference evidence="2 3" key="1">
    <citation type="submission" date="2020-11" db="EMBL/GenBank/DDBJ databases">
        <authorList>
            <person name="Kim M.K."/>
        </authorList>
    </citation>
    <scope>NUCLEOTIDE SEQUENCE [LARGE SCALE GENOMIC DNA]</scope>
    <source>
        <strain evidence="2 3">BT662</strain>
    </source>
</reference>
<feature type="transmembrane region" description="Helical" evidence="1">
    <location>
        <begin position="7"/>
        <end position="25"/>
    </location>
</feature>
<feature type="transmembrane region" description="Helical" evidence="1">
    <location>
        <begin position="31"/>
        <end position="49"/>
    </location>
</feature>
<keyword evidence="1" id="KW-0812">Transmembrane</keyword>
<dbReference type="EMBL" id="JADQDM010000004">
    <property type="protein sequence ID" value="MBF9221667.1"/>
    <property type="molecule type" value="Genomic_DNA"/>
</dbReference>
<organism evidence="2 3">
    <name type="scientific">Hymenobacter ruricola</name>
    <dbReference type="NCBI Taxonomy" id="2791023"/>
    <lineage>
        <taxon>Bacteria</taxon>
        <taxon>Pseudomonadati</taxon>
        <taxon>Bacteroidota</taxon>
        <taxon>Cytophagia</taxon>
        <taxon>Cytophagales</taxon>
        <taxon>Hymenobacteraceae</taxon>
        <taxon>Hymenobacter</taxon>
    </lineage>
</organism>
<dbReference type="RefSeq" id="WP_196293116.1">
    <property type="nucleotide sequence ID" value="NZ_JADQDM010000004.1"/>
</dbReference>
<accession>A0ABS0I400</accession>
<feature type="transmembrane region" description="Helical" evidence="1">
    <location>
        <begin position="102"/>
        <end position="124"/>
    </location>
</feature>
<evidence type="ECO:0000256" key="1">
    <source>
        <dbReference type="SAM" id="Phobius"/>
    </source>
</evidence>
<feature type="transmembrane region" description="Helical" evidence="1">
    <location>
        <begin position="131"/>
        <end position="150"/>
    </location>
</feature>
<keyword evidence="1" id="KW-0472">Membrane</keyword>
<feature type="transmembrane region" description="Helical" evidence="1">
    <location>
        <begin position="189"/>
        <end position="209"/>
    </location>
</feature>
<sequence length="221" mass="24148">MTISNTTQWASFAGAVAFLVVAMAAGYRAIGLPPVLIVGGSGLVALVLWRRTYLARPTDPALILPLFLLTVAALEIHMTEEYLTGFGPAMSRLFNISWTERGFLLVFAFFGPTLYALTALGLYYRVPLAGFLAWFIFIGPGVAEFTHFIFPVLKPAIAPELARAVSAVVANGRLVANMPNYYFHTTGRYYFAGMWTAALPMLPGIYAIIRLLQAHRRAPAA</sequence>
<feature type="transmembrane region" description="Helical" evidence="1">
    <location>
        <begin position="61"/>
        <end position="78"/>
    </location>
</feature>
<comment type="caution">
    <text evidence="2">The sequence shown here is derived from an EMBL/GenBank/DDBJ whole genome shotgun (WGS) entry which is preliminary data.</text>
</comment>
<evidence type="ECO:0000313" key="3">
    <source>
        <dbReference type="Proteomes" id="UP000618931"/>
    </source>
</evidence>
<name>A0ABS0I400_9BACT</name>
<gene>
    <name evidence="2" type="ORF">I2H31_11175</name>
</gene>
<keyword evidence="1" id="KW-1133">Transmembrane helix</keyword>
<proteinExistence type="predicted"/>
<dbReference type="Proteomes" id="UP000618931">
    <property type="component" value="Unassembled WGS sequence"/>
</dbReference>